<evidence type="ECO:0000256" key="1">
    <source>
        <dbReference type="SAM" id="Phobius"/>
    </source>
</evidence>
<keyword evidence="1" id="KW-0472">Membrane</keyword>
<feature type="domain" description="DUF4114" evidence="3">
    <location>
        <begin position="178"/>
        <end position="253"/>
    </location>
</feature>
<organism evidence="4">
    <name type="scientific">hydrothermal vent metagenome</name>
    <dbReference type="NCBI Taxonomy" id="652676"/>
    <lineage>
        <taxon>unclassified sequences</taxon>
        <taxon>metagenomes</taxon>
        <taxon>ecological metagenomes</taxon>
    </lineage>
</organism>
<dbReference type="InterPro" id="IPR025193">
    <property type="entry name" value="DUF4114"/>
</dbReference>
<dbReference type="InterPro" id="IPR013424">
    <property type="entry name" value="Ice-binding_C"/>
</dbReference>
<feature type="domain" description="Ice-binding protein C-terminal" evidence="2">
    <location>
        <begin position="256"/>
        <end position="279"/>
    </location>
</feature>
<proteinExistence type="predicted"/>
<evidence type="ECO:0000313" key="4">
    <source>
        <dbReference type="EMBL" id="VAX33494.1"/>
    </source>
</evidence>
<dbReference type="AlphaFoldDB" id="A0A3B1DBT3"/>
<keyword evidence="1" id="KW-1133">Transmembrane helix</keyword>
<dbReference type="NCBIfam" id="TIGR02595">
    <property type="entry name" value="PEP_CTERM"/>
    <property type="match status" value="1"/>
</dbReference>
<dbReference type="Pfam" id="PF13448">
    <property type="entry name" value="DUF4114"/>
    <property type="match status" value="1"/>
</dbReference>
<gene>
    <name evidence="4" type="ORF">MNBD_NITROSPIRAE03-1736</name>
</gene>
<accession>A0A3B1DBT3</accession>
<name>A0A3B1DBT3_9ZZZZ</name>
<protein>
    <recommendedName>
        <fullName evidence="5">PEP-CTERM protein-sorting domain-containing protein</fullName>
    </recommendedName>
</protein>
<dbReference type="EMBL" id="UOGI01000180">
    <property type="protein sequence ID" value="VAX33494.1"/>
    <property type="molecule type" value="Genomic_DNA"/>
</dbReference>
<dbReference type="Pfam" id="PF07589">
    <property type="entry name" value="PEP-CTERM"/>
    <property type="match status" value="1"/>
</dbReference>
<keyword evidence="1" id="KW-0812">Transmembrane</keyword>
<sequence>MLYGGTIVAPFLLLNGNNRMRMGLSIRNISKNKGGKMKKISRILMLSTLIILFVAVNAMAVPLLRSGDNNDLQDVLDNITVSGPSSVDVTTDYISDINDSVWTITGSGSSVATMIIELGDYAPNNTFGVYNGTDYVELFDGAVTTGNLAVLSIAANGDVYINGGFTGISFSSTTFGFYLDSSYYSNGGLFHSDTALNDDGVDHMLAYQGNDIDQVQIGIWAPGTWTDNEFVLAFEDLYGGGDMDYDDMVLMVESVQVPEPGSMLLLGSALIGLGLMGRKMRRAGNR</sequence>
<reference evidence="4" key="1">
    <citation type="submission" date="2018-06" db="EMBL/GenBank/DDBJ databases">
        <authorList>
            <person name="Zhirakovskaya E."/>
        </authorList>
    </citation>
    <scope>NUCLEOTIDE SEQUENCE</scope>
</reference>
<evidence type="ECO:0000259" key="3">
    <source>
        <dbReference type="Pfam" id="PF13448"/>
    </source>
</evidence>
<evidence type="ECO:0000259" key="2">
    <source>
        <dbReference type="Pfam" id="PF07589"/>
    </source>
</evidence>
<evidence type="ECO:0008006" key="5">
    <source>
        <dbReference type="Google" id="ProtNLM"/>
    </source>
</evidence>
<feature type="transmembrane region" description="Helical" evidence="1">
    <location>
        <begin position="43"/>
        <end position="64"/>
    </location>
</feature>